<feature type="binding site" description="axial binding residue" evidence="1">
    <location>
        <position position="476"/>
    </location>
    <ligand>
        <name>heme</name>
        <dbReference type="ChEBI" id="CHEBI:30413"/>
    </ligand>
    <ligandPart>
        <name>Fe</name>
        <dbReference type="ChEBI" id="CHEBI:18248"/>
    </ligandPart>
</feature>
<proteinExistence type="inferred from homology"/>
<feature type="chain" id="PRO_5043818739" description="Cytochrome P450" evidence="3">
    <location>
        <begin position="21"/>
        <end position="539"/>
    </location>
</feature>
<name>A0AAV0LW95_9ROSI</name>
<dbReference type="PANTHER" id="PTHR24281">
    <property type="entry name" value="STEROID 21-HYDROXYLASE-RELATED"/>
    <property type="match status" value="1"/>
</dbReference>
<keyword evidence="1 2" id="KW-0349">Heme</keyword>
<dbReference type="GO" id="GO:0005506">
    <property type="term" value="F:iron ion binding"/>
    <property type="evidence" value="ECO:0007669"/>
    <property type="project" value="InterPro"/>
</dbReference>
<dbReference type="InterPro" id="IPR017972">
    <property type="entry name" value="Cyt_P450_CS"/>
</dbReference>
<dbReference type="Pfam" id="PF00067">
    <property type="entry name" value="p450"/>
    <property type="match status" value="1"/>
</dbReference>
<keyword evidence="2" id="KW-0560">Oxidoreductase</keyword>
<comment type="caution">
    <text evidence="4">The sequence shown here is derived from an EMBL/GenBank/DDBJ whole genome shotgun (WGS) entry which is preliminary data.</text>
</comment>
<dbReference type="GO" id="GO:0004497">
    <property type="term" value="F:monooxygenase activity"/>
    <property type="evidence" value="ECO:0007669"/>
    <property type="project" value="UniProtKB-KW"/>
</dbReference>
<dbReference type="Proteomes" id="UP001154282">
    <property type="component" value="Unassembled WGS sequence"/>
</dbReference>
<keyword evidence="1 2" id="KW-0408">Iron</keyword>
<dbReference type="GO" id="GO:0020037">
    <property type="term" value="F:heme binding"/>
    <property type="evidence" value="ECO:0007669"/>
    <property type="project" value="InterPro"/>
</dbReference>
<evidence type="ECO:0008006" key="6">
    <source>
        <dbReference type="Google" id="ProtNLM"/>
    </source>
</evidence>
<comment type="cofactor">
    <cofactor evidence="1">
        <name>heme</name>
        <dbReference type="ChEBI" id="CHEBI:30413"/>
    </cofactor>
</comment>
<gene>
    <name evidence="4" type="ORF">LITE_LOCUS25674</name>
</gene>
<dbReference type="PRINTS" id="PR00385">
    <property type="entry name" value="P450"/>
</dbReference>
<sequence length="539" mass="60299">MAAVIILLLLLLFTITTLLANLINKKKRAAAAAKLPPLPPSPAAAWPLLGNLPAEVLIHKKPMFRWIHEVMKDMDTDICLIRLPGGANLIPVLDPAIAREMLRKQDAVFADRPVSFGSHTISGGYVTTAAVPYNDQWRKMRKVLTSEIVSPARHKWLHDKRAQVTDNMFRYLQEADNLVSYVRSHCVAGKGVDVRVAAQHYCGNVMRKIVFGRRFFGRATLDGGPGPMEVEHVEAVLGALKCLYWSCLSDYFPCLWGWDVDGKEKVIKEANETIRRCQDPIIDERIRQWRSGERKEMDDLLDVFITLKDEEGKPLLTPHEIKSQAVVGMMAGIDNPSNAVEWAMAELINQPYLMAKATKEIDLVVGKENRMVQESDIDKLNYVKACAREAFRLHPLLPFNAPHVATQDTIVGGYFIPKGSSALLSRYGLGRNPKTWTNSLKFDPERHLKGDGDNDEVVLTEHDLRFVSFSTGRRGCIAAMLGTCMTTMLLARLLQCFAWSPTGNAKFVDLTEADDQLSLATPLKAFPVTRLTPDLYPVI</sequence>
<keyword evidence="1 2" id="KW-0479">Metal-binding</keyword>
<dbReference type="AlphaFoldDB" id="A0AAV0LW95"/>
<evidence type="ECO:0000313" key="4">
    <source>
        <dbReference type="EMBL" id="CAI0438049.1"/>
    </source>
</evidence>
<evidence type="ECO:0000256" key="1">
    <source>
        <dbReference type="PIRSR" id="PIRSR602401-1"/>
    </source>
</evidence>
<dbReference type="SUPFAM" id="SSF48264">
    <property type="entry name" value="Cytochrome P450"/>
    <property type="match status" value="1"/>
</dbReference>
<dbReference type="EMBL" id="CAMGYJ010000006">
    <property type="protein sequence ID" value="CAI0438049.1"/>
    <property type="molecule type" value="Genomic_DNA"/>
</dbReference>
<protein>
    <recommendedName>
        <fullName evidence="6">Cytochrome P450</fullName>
    </recommendedName>
</protein>
<evidence type="ECO:0000256" key="2">
    <source>
        <dbReference type="RuleBase" id="RU000461"/>
    </source>
</evidence>
<dbReference type="InterPro" id="IPR036396">
    <property type="entry name" value="Cyt_P450_sf"/>
</dbReference>
<dbReference type="Gene3D" id="1.10.630.10">
    <property type="entry name" value="Cytochrome P450"/>
    <property type="match status" value="1"/>
</dbReference>
<accession>A0AAV0LW95</accession>
<reference evidence="4" key="1">
    <citation type="submission" date="2022-08" db="EMBL/GenBank/DDBJ databases">
        <authorList>
            <person name="Gutierrez-Valencia J."/>
        </authorList>
    </citation>
    <scope>NUCLEOTIDE SEQUENCE</scope>
</reference>
<keyword evidence="2" id="KW-0503">Monooxygenase</keyword>
<dbReference type="InterPro" id="IPR002401">
    <property type="entry name" value="Cyt_P450_E_grp-I"/>
</dbReference>
<keyword evidence="3" id="KW-0732">Signal</keyword>
<dbReference type="PROSITE" id="PS00086">
    <property type="entry name" value="CYTOCHROME_P450"/>
    <property type="match status" value="1"/>
</dbReference>
<evidence type="ECO:0000256" key="3">
    <source>
        <dbReference type="SAM" id="SignalP"/>
    </source>
</evidence>
<dbReference type="PRINTS" id="PR00463">
    <property type="entry name" value="EP450I"/>
</dbReference>
<keyword evidence="5" id="KW-1185">Reference proteome</keyword>
<evidence type="ECO:0000313" key="5">
    <source>
        <dbReference type="Proteomes" id="UP001154282"/>
    </source>
</evidence>
<organism evidence="4 5">
    <name type="scientific">Linum tenue</name>
    <dbReference type="NCBI Taxonomy" id="586396"/>
    <lineage>
        <taxon>Eukaryota</taxon>
        <taxon>Viridiplantae</taxon>
        <taxon>Streptophyta</taxon>
        <taxon>Embryophyta</taxon>
        <taxon>Tracheophyta</taxon>
        <taxon>Spermatophyta</taxon>
        <taxon>Magnoliopsida</taxon>
        <taxon>eudicotyledons</taxon>
        <taxon>Gunneridae</taxon>
        <taxon>Pentapetalae</taxon>
        <taxon>rosids</taxon>
        <taxon>fabids</taxon>
        <taxon>Malpighiales</taxon>
        <taxon>Linaceae</taxon>
        <taxon>Linum</taxon>
    </lineage>
</organism>
<feature type="signal peptide" evidence="3">
    <location>
        <begin position="1"/>
        <end position="20"/>
    </location>
</feature>
<dbReference type="InterPro" id="IPR001128">
    <property type="entry name" value="Cyt_P450"/>
</dbReference>
<dbReference type="GO" id="GO:0016705">
    <property type="term" value="F:oxidoreductase activity, acting on paired donors, with incorporation or reduction of molecular oxygen"/>
    <property type="evidence" value="ECO:0007669"/>
    <property type="project" value="InterPro"/>
</dbReference>
<comment type="similarity">
    <text evidence="2">Belongs to the cytochrome P450 family.</text>
</comment>